<reference evidence="13 14" key="1">
    <citation type="journal article" date="2014" name="Int. J. Syst. Evol. Microbiol.">
        <title>Complete genome sequence of Corynebacterium casei LMG S-19264T (=DSM 44701T), isolated from a smear-ripened cheese.</title>
        <authorList>
            <consortium name="US DOE Joint Genome Institute (JGI-PGF)"/>
            <person name="Walter F."/>
            <person name="Albersmeier A."/>
            <person name="Kalinowski J."/>
            <person name="Ruckert C."/>
        </authorList>
    </citation>
    <scope>NUCLEOTIDE SEQUENCE [LARGE SCALE GENOMIC DNA]</scope>
    <source>
        <strain evidence="13 14">CGMCC 1.9161</strain>
    </source>
</reference>
<dbReference type="PANTHER" id="PTHR11649:SF13">
    <property type="entry name" value="ENGB-TYPE G DOMAIN-CONTAINING PROTEIN"/>
    <property type="match status" value="1"/>
</dbReference>
<sequence>MRGTDFARITPAMNDTPTRDTPPVPTEPDYTEAGRKIFARESDFRTAAEKSDGLPPMQGLEIAFAGRSNVGKSSLVNALTGRNSLARTSHTPGRTQQLIFFDVGGLFTLVDMPGYGYAAVSKQKVAAWTQLVRDYLRGRANLARILLLIDARHGIKPNDDEIMDMLDKAAVSYQIVLTKADAPKKSELDATLARTKQQIARRPAAHPQVLVTSSREAEGIAELRAAIAQLLHERGVPLPAGTTPQTG</sequence>
<keyword evidence="5 10" id="KW-0547">Nucleotide-binding</keyword>
<dbReference type="CDD" id="cd01876">
    <property type="entry name" value="YihA_EngB"/>
    <property type="match status" value="1"/>
</dbReference>
<evidence type="ECO:0000256" key="8">
    <source>
        <dbReference type="ARBA" id="ARBA00023210"/>
    </source>
</evidence>
<evidence type="ECO:0000256" key="6">
    <source>
        <dbReference type="ARBA" id="ARBA00022842"/>
    </source>
</evidence>
<dbReference type="Proteomes" id="UP000600449">
    <property type="component" value="Unassembled WGS sequence"/>
</dbReference>
<dbReference type="InterPro" id="IPR027417">
    <property type="entry name" value="P-loop_NTPase"/>
</dbReference>
<keyword evidence="9 10" id="KW-0131">Cell cycle</keyword>
<dbReference type="GO" id="GO:0005829">
    <property type="term" value="C:cytosol"/>
    <property type="evidence" value="ECO:0007669"/>
    <property type="project" value="TreeGrafter"/>
</dbReference>
<evidence type="ECO:0000256" key="4">
    <source>
        <dbReference type="ARBA" id="ARBA00022723"/>
    </source>
</evidence>
<evidence type="ECO:0000256" key="9">
    <source>
        <dbReference type="ARBA" id="ARBA00023306"/>
    </source>
</evidence>
<comment type="caution">
    <text evidence="13">The sequence shown here is derived from an EMBL/GenBank/DDBJ whole genome shotgun (WGS) entry which is preliminary data.</text>
</comment>
<feature type="region of interest" description="Disordered" evidence="11">
    <location>
        <begin position="1"/>
        <end position="32"/>
    </location>
</feature>
<accession>A0A917QF68</accession>
<proteinExistence type="inferred from homology"/>
<evidence type="ECO:0000256" key="5">
    <source>
        <dbReference type="ARBA" id="ARBA00022741"/>
    </source>
</evidence>
<dbReference type="HAMAP" id="MF_00321">
    <property type="entry name" value="GTPase_EngB"/>
    <property type="match status" value="1"/>
</dbReference>
<evidence type="ECO:0000256" key="7">
    <source>
        <dbReference type="ARBA" id="ARBA00023134"/>
    </source>
</evidence>
<keyword evidence="3 10" id="KW-0132">Cell division</keyword>
<dbReference type="GO" id="GO:0046872">
    <property type="term" value="F:metal ion binding"/>
    <property type="evidence" value="ECO:0007669"/>
    <property type="project" value="UniProtKB-KW"/>
</dbReference>
<dbReference type="InterPro" id="IPR006073">
    <property type="entry name" value="GTP-bd"/>
</dbReference>
<keyword evidence="6" id="KW-0460">Magnesium</keyword>
<evidence type="ECO:0000256" key="1">
    <source>
        <dbReference type="ARBA" id="ARBA00001946"/>
    </source>
</evidence>
<keyword evidence="4" id="KW-0479">Metal-binding</keyword>
<protein>
    <recommendedName>
        <fullName evidence="10">Probable GTP-binding protein EngB</fullName>
    </recommendedName>
</protein>
<dbReference type="InterPro" id="IPR019987">
    <property type="entry name" value="GTP-bd_ribosome_bio_YsxC"/>
</dbReference>
<evidence type="ECO:0000313" key="13">
    <source>
        <dbReference type="EMBL" id="GGK47795.1"/>
    </source>
</evidence>
<evidence type="ECO:0000313" key="14">
    <source>
        <dbReference type="Proteomes" id="UP000600449"/>
    </source>
</evidence>
<name>A0A917QF68_9HYPH</name>
<keyword evidence="8 10" id="KW-0717">Septation</keyword>
<evidence type="ECO:0000256" key="3">
    <source>
        <dbReference type="ARBA" id="ARBA00022618"/>
    </source>
</evidence>
<dbReference type="GO" id="GO:0000917">
    <property type="term" value="P:division septum assembly"/>
    <property type="evidence" value="ECO:0007669"/>
    <property type="project" value="UniProtKB-KW"/>
</dbReference>
<dbReference type="InterPro" id="IPR030393">
    <property type="entry name" value="G_ENGB_dom"/>
</dbReference>
<evidence type="ECO:0000256" key="11">
    <source>
        <dbReference type="SAM" id="MobiDB-lite"/>
    </source>
</evidence>
<comment type="function">
    <text evidence="10">Necessary for normal cell division and for the maintenance of normal septation.</text>
</comment>
<gene>
    <name evidence="10 13" type="primary">engB</name>
    <name evidence="13" type="ORF">GCM10011322_38550</name>
</gene>
<dbReference type="EMBL" id="BMMF01000013">
    <property type="protein sequence ID" value="GGK47795.1"/>
    <property type="molecule type" value="Genomic_DNA"/>
</dbReference>
<dbReference type="GO" id="GO:0005525">
    <property type="term" value="F:GTP binding"/>
    <property type="evidence" value="ECO:0007669"/>
    <property type="project" value="UniProtKB-UniRule"/>
</dbReference>
<dbReference type="PROSITE" id="PS51706">
    <property type="entry name" value="G_ENGB"/>
    <property type="match status" value="1"/>
</dbReference>
<feature type="domain" description="EngB-type G" evidence="12">
    <location>
        <begin position="58"/>
        <end position="233"/>
    </location>
</feature>
<dbReference type="PANTHER" id="PTHR11649">
    <property type="entry name" value="MSS1/TRME-RELATED GTP-BINDING PROTEIN"/>
    <property type="match status" value="1"/>
</dbReference>
<dbReference type="SUPFAM" id="SSF52540">
    <property type="entry name" value="P-loop containing nucleoside triphosphate hydrolases"/>
    <property type="match status" value="1"/>
</dbReference>
<dbReference type="Pfam" id="PF01926">
    <property type="entry name" value="MMR_HSR1"/>
    <property type="match status" value="1"/>
</dbReference>
<keyword evidence="14" id="KW-1185">Reference proteome</keyword>
<keyword evidence="7 10" id="KW-0342">GTP-binding</keyword>
<dbReference type="Gene3D" id="3.40.50.300">
    <property type="entry name" value="P-loop containing nucleotide triphosphate hydrolases"/>
    <property type="match status" value="1"/>
</dbReference>
<evidence type="ECO:0000256" key="10">
    <source>
        <dbReference type="HAMAP-Rule" id="MF_00321"/>
    </source>
</evidence>
<comment type="similarity">
    <text evidence="2 10">Belongs to the TRAFAC class TrmE-Era-EngA-EngB-Septin-like GTPase superfamily. EngB GTPase family.</text>
</comment>
<dbReference type="NCBIfam" id="TIGR03598">
    <property type="entry name" value="GTPase_YsxC"/>
    <property type="match status" value="1"/>
</dbReference>
<comment type="cofactor">
    <cofactor evidence="1">
        <name>Mg(2+)</name>
        <dbReference type="ChEBI" id="CHEBI:18420"/>
    </cofactor>
</comment>
<dbReference type="AlphaFoldDB" id="A0A917QF68"/>
<evidence type="ECO:0000259" key="12">
    <source>
        <dbReference type="PROSITE" id="PS51706"/>
    </source>
</evidence>
<organism evidence="13 14">
    <name type="scientific">Salinarimonas ramus</name>
    <dbReference type="NCBI Taxonomy" id="690164"/>
    <lineage>
        <taxon>Bacteria</taxon>
        <taxon>Pseudomonadati</taxon>
        <taxon>Pseudomonadota</taxon>
        <taxon>Alphaproteobacteria</taxon>
        <taxon>Hyphomicrobiales</taxon>
        <taxon>Salinarimonadaceae</taxon>
        <taxon>Salinarimonas</taxon>
    </lineage>
</organism>
<evidence type="ECO:0000256" key="2">
    <source>
        <dbReference type="ARBA" id="ARBA00009638"/>
    </source>
</evidence>